<evidence type="ECO:0000313" key="4">
    <source>
        <dbReference type="Ensembl" id="ENSACIP00000002415.1"/>
    </source>
</evidence>
<reference evidence="4" key="1">
    <citation type="submission" date="2025-08" db="UniProtKB">
        <authorList>
            <consortium name="Ensembl"/>
        </authorList>
    </citation>
    <scope>IDENTIFICATION</scope>
</reference>
<dbReference type="GeneTree" id="ENSGT00510000051337"/>
<protein>
    <recommendedName>
        <fullName evidence="3">Ig-like domain-containing protein</fullName>
    </recommendedName>
</protein>
<dbReference type="OMA" id="GTTRWYK"/>
<keyword evidence="5" id="KW-1185">Reference proteome</keyword>
<dbReference type="PROSITE" id="PS50835">
    <property type="entry name" value="IG_LIKE"/>
    <property type="match status" value="1"/>
</dbReference>
<dbReference type="Gene3D" id="2.60.40.10">
    <property type="entry name" value="Immunoglobulins"/>
    <property type="match status" value="1"/>
</dbReference>
<dbReference type="InterPro" id="IPR013783">
    <property type="entry name" value="Ig-like_fold"/>
</dbReference>
<reference evidence="4" key="2">
    <citation type="submission" date="2025-09" db="UniProtKB">
        <authorList>
            <consortium name="Ensembl"/>
        </authorList>
    </citation>
    <scope>IDENTIFICATION</scope>
</reference>
<keyword evidence="2" id="KW-0732">Signal</keyword>
<feature type="transmembrane region" description="Helical" evidence="1">
    <location>
        <begin position="151"/>
        <end position="174"/>
    </location>
</feature>
<evidence type="ECO:0000259" key="3">
    <source>
        <dbReference type="PROSITE" id="PS50835"/>
    </source>
</evidence>
<dbReference type="PANTHER" id="PTHR15193">
    <property type="entry name" value="CD83 ANTIGEN"/>
    <property type="match status" value="1"/>
</dbReference>
<feature type="domain" description="Ig-like" evidence="3">
    <location>
        <begin position="3"/>
        <end position="116"/>
    </location>
</feature>
<keyword evidence="1" id="KW-0472">Membrane</keyword>
<accession>A0A3Q0QYJ0</accession>
<sequence>MSPDLLNVALLLSLGVCLAVGAAVREDTLEVVVSTGGDSILPCTANHKPGVQYLAVRWYKVAENPSSPVNGLLTRDLPNGTTRWYSSVKKEVVLVEDSHSILVPNTTCSDTGLYRCHLAAPVGEQNQDGYVRLQLTDCPAGPTEMLDTDDYLIIFASVVIMIALLLSFISYVCLTKSIRERNKQQQQQQSTKKHILLNAKPKPLEPKDLKLIYTLGPKPSTKSILCV</sequence>
<proteinExistence type="predicted"/>
<dbReference type="AlphaFoldDB" id="A0A3Q0QYJ0"/>
<evidence type="ECO:0000313" key="5">
    <source>
        <dbReference type="Proteomes" id="UP000261340"/>
    </source>
</evidence>
<evidence type="ECO:0000256" key="1">
    <source>
        <dbReference type="SAM" id="Phobius"/>
    </source>
</evidence>
<name>A0A3Q0QYJ0_AMPCI</name>
<keyword evidence="1" id="KW-1133">Transmembrane helix</keyword>
<dbReference type="PANTHER" id="PTHR15193:SF1">
    <property type="entry name" value="CD83 ANTIGEN"/>
    <property type="match status" value="1"/>
</dbReference>
<dbReference type="InterPro" id="IPR007110">
    <property type="entry name" value="Ig-like_dom"/>
</dbReference>
<dbReference type="Proteomes" id="UP000261340">
    <property type="component" value="Unplaced"/>
</dbReference>
<evidence type="ECO:0000256" key="2">
    <source>
        <dbReference type="SAM" id="SignalP"/>
    </source>
</evidence>
<dbReference type="Ensembl" id="ENSACIT00000002506.1">
    <property type="protein sequence ID" value="ENSACIP00000002415.1"/>
    <property type="gene ID" value="ENSACIG00000001956.1"/>
</dbReference>
<feature type="chain" id="PRO_5018660827" description="Ig-like domain-containing protein" evidence="2">
    <location>
        <begin position="20"/>
        <end position="227"/>
    </location>
</feature>
<organism evidence="4 5">
    <name type="scientific">Amphilophus citrinellus</name>
    <name type="common">Midas cichlid</name>
    <name type="synonym">Cichlasoma citrinellum</name>
    <dbReference type="NCBI Taxonomy" id="61819"/>
    <lineage>
        <taxon>Eukaryota</taxon>
        <taxon>Metazoa</taxon>
        <taxon>Chordata</taxon>
        <taxon>Craniata</taxon>
        <taxon>Vertebrata</taxon>
        <taxon>Euteleostomi</taxon>
        <taxon>Actinopterygii</taxon>
        <taxon>Neopterygii</taxon>
        <taxon>Teleostei</taxon>
        <taxon>Neoteleostei</taxon>
        <taxon>Acanthomorphata</taxon>
        <taxon>Ovalentaria</taxon>
        <taxon>Cichlomorphae</taxon>
        <taxon>Cichliformes</taxon>
        <taxon>Cichlidae</taxon>
        <taxon>New World cichlids</taxon>
        <taxon>Cichlasomatinae</taxon>
        <taxon>Heroini</taxon>
        <taxon>Amphilophus</taxon>
    </lineage>
</organism>
<keyword evidence="1" id="KW-0812">Transmembrane</keyword>
<dbReference type="SUPFAM" id="SSF48726">
    <property type="entry name" value="Immunoglobulin"/>
    <property type="match status" value="1"/>
</dbReference>
<feature type="signal peptide" evidence="2">
    <location>
        <begin position="1"/>
        <end position="19"/>
    </location>
</feature>
<dbReference type="InterPro" id="IPR036179">
    <property type="entry name" value="Ig-like_dom_sf"/>
</dbReference>